<feature type="region of interest" description="Disordered" evidence="1">
    <location>
        <begin position="15"/>
        <end position="38"/>
    </location>
</feature>
<evidence type="ECO:0000313" key="2">
    <source>
        <dbReference type="Proteomes" id="UP000046392"/>
    </source>
</evidence>
<sequence length="186" mass="21280">MWYFYPIVLPEHNPARRSSYSVDSSKTPKPTNNSSANRSCVCALSNGDPQVVKSAKKKKSKNSKSTFKTWISFSRSSSNSGYTTTSLSGLPTLFSYKQEIWSGNNCEKNIKSRIYVCAVLVNITLLMAHKRNIQIPFYFFSNNVMKGISNDKVRIDHMFGQFTNSLYGLDNEMLQWFEEIYTYVVN</sequence>
<protein>
    <submittedName>
        <fullName evidence="3">DDE_Tnp_1_7 domain-containing protein</fullName>
    </submittedName>
</protein>
<name>A0A0N5CBN1_STREA</name>
<evidence type="ECO:0000313" key="3">
    <source>
        <dbReference type="WBParaSite" id="SPAL_0001529725.1"/>
    </source>
</evidence>
<accession>A0A0N5CBN1</accession>
<feature type="compositionally biased region" description="Polar residues" evidence="1">
    <location>
        <begin position="16"/>
        <end position="38"/>
    </location>
</feature>
<dbReference type="WBParaSite" id="SPAL_0001529725.1">
    <property type="protein sequence ID" value="SPAL_0001529725.1"/>
    <property type="gene ID" value="SPAL_0001529725"/>
</dbReference>
<proteinExistence type="predicted"/>
<dbReference type="Proteomes" id="UP000046392">
    <property type="component" value="Unplaced"/>
</dbReference>
<dbReference type="AlphaFoldDB" id="A0A0N5CBN1"/>
<reference evidence="3" key="1">
    <citation type="submission" date="2017-02" db="UniProtKB">
        <authorList>
            <consortium name="WormBaseParasite"/>
        </authorList>
    </citation>
    <scope>IDENTIFICATION</scope>
</reference>
<organism evidence="2 3">
    <name type="scientific">Strongyloides papillosus</name>
    <name type="common">Intestinal threadworm</name>
    <dbReference type="NCBI Taxonomy" id="174720"/>
    <lineage>
        <taxon>Eukaryota</taxon>
        <taxon>Metazoa</taxon>
        <taxon>Ecdysozoa</taxon>
        <taxon>Nematoda</taxon>
        <taxon>Chromadorea</taxon>
        <taxon>Rhabditida</taxon>
        <taxon>Tylenchina</taxon>
        <taxon>Panagrolaimomorpha</taxon>
        <taxon>Strongyloidoidea</taxon>
        <taxon>Strongyloididae</taxon>
        <taxon>Strongyloides</taxon>
    </lineage>
</organism>
<evidence type="ECO:0000256" key="1">
    <source>
        <dbReference type="SAM" id="MobiDB-lite"/>
    </source>
</evidence>
<keyword evidence="2" id="KW-1185">Reference proteome</keyword>